<evidence type="ECO:0000313" key="3">
    <source>
        <dbReference type="Proteomes" id="UP001054945"/>
    </source>
</evidence>
<dbReference type="SUPFAM" id="SSF57567">
    <property type="entry name" value="Serine protease inhibitors"/>
    <property type="match status" value="1"/>
</dbReference>
<dbReference type="EMBL" id="BPLR01013524">
    <property type="protein sequence ID" value="GIY61804.1"/>
    <property type="molecule type" value="Genomic_DNA"/>
</dbReference>
<gene>
    <name evidence="2" type="primary">HMCT_8</name>
    <name evidence="2" type="ORF">CEXT_338841</name>
</gene>
<dbReference type="Gene3D" id="2.10.25.10">
    <property type="entry name" value="Laminin"/>
    <property type="match status" value="1"/>
</dbReference>
<keyword evidence="3" id="KW-1185">Reference proteome</keyword>
<protein>
    <submittedName>
        <fullName evidence="2">Hemocytin</fullName>
    </submittedName>
</protein>
<dbReference type="Pfam" id="PF01826">
    <property type="entry name" value="TIL"/>
    <property type="match status" value="1"/>
</dbReference>
<accession>A0AAV4UWM8</accession>
<dbReference type="Proteomes" id="UP001054945">
    <property type="component" value="Unassembled WGS sequence"/>
</dbReference>
<comment type="caution">
    <text evidence="2">The sequence shown here is derived from an EMBL/GenBank/DDBJ whole genome shotgun (WGS) entry which is preliminary data.</text>
</comment>
<reference evidence="2 3" key="1">
    <citation type="submission" date="2021-06" db="EMBL/GenBank/DDBJ databases">
        <title>Caerostris extrusa draft genome.</title>
        <authorList>
            <person name="Kono N."/>
            <person name="Arakawa K."/>
        </authorList>
    </citation>
    <scope>NUCLEOTIDE SEQUENCE [LARGE SCALE GENOMIC DNA]</scope>
</reference>
<dbReference type="InterPro" id="IPR002919">
    <property type="entry name" value="TIL_dom"/>
</dbReference>
<dbReference type="AlphaFoldDB" id="A0AAV4UWM8"/>
<proteinExistence type="predicted"/>
<feature type="domain" description="TIL" evidence="1">
    <location>
        <begin position="98"/>
        <end position="151"/>
    </location>
</feature>
<organism evidence="2 3">
    <name type="scientific">Caerostris extrusa</name>
    <name type="common">Bark spider</name>
    <name type="synonym">Caerostris bankana</name>
    <dbReference type="NCBI Taxonomy" id="172846"/>
    <lineage>
        <taxon>Eukaryota</taxon>
        <taxon>Metazoa</taxon>
        <taxon>Ecdysozoa</taxon>
        <taxon>Arthropoda</taxon>
        <taxon>Chelicerata</taxon>
        <taxon>Arachnida</taxon>
        <taxon>Araneae</taxon>
        <taxon>Araneomorphae</taxon>
        <taxon>Entelegynae</taxon>
        <taxon>Araneoidea</taxon>
        <taxon>Araneidae</taxon>
        <taxon>Caerostris</taxon>
    </lineage>
</organism>
<evidence type="ECO:0000259" key="1">
    <source>
        <dbReference type="Pfam" id="PF01826"/>
    </source>
</evidence>
<dbReference type="CDD" id="cd19941">
    <property type="entry name" value="TIL"/>
    <property type="match status" value="1"/>
</dbReference>
<name>A0AAV4UWM8_CAEEX</name>
<evidence type="ECO:0000313" key="2">
    <source>
        <dbReference type="EMBL" id="GIY61804.1"/>
    </source>
</evidence>
<dbReference type="InterPro" id="IPR036084">
    <property type="entry name" value="Ser_inhib-like_sf"/>
</dbReference>
<sequence length="154" mass="17335">MILCTYADCLLQGRTIQFCLFELLEYANPGGHVHYFHVSTFQRTSLDARKNSDVFYDIYGGTWLCKCLALESFAEACEAVRQEPLLNWRIDYSCTPECPPGMEWQDCGPGCELTCDNYKDRDSLCTGGCTPGCYHCPSGPSWLSVDRCVKAVKI</sequence>